<evidence type="ECO:0000256" key="2">
    <source>
        <dbReference type="ARBA" id="ARBA00022840"/>
    </source>
</evidence>
<dbReference type="SUPFAM" id="SSF52540">
    <property type="entry name" value="P-loop containing nucleoside triphosphate hydrolases"/>
    <property type="match status" value="1"/>
</dbReference>
<dbReference type="GO" id="GO:0015937">
    <property type="term" value="P:coenzyme A biosynthetic process"/>
    <property type="evidence" value="ECO:0007669"/>
    <property type="project" value="InterPro"/>
</dbReference>
<evidence type="ECO:0000313" key="4">
    <source>
        <dbReference type="Proteomes" id="UP000271125"/>
    </source>
</evidence>
<evidence type="ECO:0000313" key="3">
    <source>
        <dbReference type="EMBL" id="RKX72328.1"/>
    </source>
</evidence>
<sequence>SRKKLGEIVFRDKEKLNELNNIFSPILKTEIIARIKQYKNTILDMAILKQYALNIYLDIVIFVDADEKIRVKRLLKRGFELADIKNKIAMQNPAPSPGEILFINNFNNLKSLELELDNILNIIS</sequence>
<accession>A0A660SNI1</accession>
<dbReference type="GO" id="GO:0005524">
    <property type="term" value="F:ATP binding"/>
    <property type="evidence" value="ECO:0007669"/>
    <property type="project" value="UniProtKB-KW"/>
</dbReference>
<dbReference type="GO" id="GO:0004140">
    <property type="term" value="F:dephospho-CoA kinase activity"/>
    <property type="evidence" value="ECO:0007669"/>
    <property type="project" value="InterPro"/>
</dbReference>
<proteinExistence type="predicted"/>
<comment type="caution">
    <text evidence="3">The sequence shown here is derived from an EMBL/GenBank/DDBJ whole genome shotgun (WGS) entry which is preliminary data.</text>
</comment>
<reference evidence="3 4" key="1">
    <citation type="submission" date="2018-06" db="EMBL/GenBank/DDBJ databases">
        <title>Extensive metabolic versatility and redundancy in microbially diverse, dynamic hydrothermal sediments.</title>
        <authorList>
            <person name="Dombrowski N."/>
            <person name="Teske A."/>
            <person name="Baker B.J."/>
        </authorList>
    </citation>
    <scope>NUCLEOTIDE SEQUENCE [LARGE SCALE GENOMIC DNA]</scope>
    <source>
        <strain evidence="3">B10_G13</strain>
    </source>
</reference>
<dbReference type="Gene3D" id="3.40.50.300">
    <property type="entry name" value="P-loop containing nucleotide triphosphate hydrolases"/>
    <property type="match status" value="1"/>
</dbReference>
<dbReference type="EMBL" id="QNBD01000029">
    <property type="protein sequence ID" value="RKX72328.1"/>
    <property type="molecule type" value="Genomic_DNA"/>
</dbReference>
<name>A0A660SNI1_UNCT6</name>
<dbReference type="Pfam" id="PF01121">
    <property type="entry name" value="CoaE"/>
    <property type="match status" value="1"/>
</dbReference>
<evidence type="ECO:0008006" key="5">
    <source>
        <dbReference type="Google" id="ProtNLM"/>
    </source>
</evidence>
<keyword evidence="1" id="KW-0547">Nucleotide-binding</keyword>
<feature type="non-terminal residue" evidence="3">
    <location>
        <position position="1"/>
    </location>
</feature>
<dbReference type="Proteomes" id="UP000271125">
    <property type="component" value="Unassembled WGS sequence"/>
</dbReference>
<dbReference type="InterPro" id="IPR027417">
    <property type="entry name" value="P-loop_NTPase"/>
</dbReference>
<keyword evidence="2" id="KW-0067">ATP-binding</keyword>
<dbReference type="PROSITE" id="PS51219">
    <property type="entry name" value="DPCK"/>
    <property type="match status" value="1"/>
</dbReference>
<gene>
    <name evidence="3" type="ORF">DRP43_01060</name>
</gene>
<evidence type="ECO:0000256" key="1">
    <source>
        <dbReference type="ARBA" id="ARBA00022741"/>
    </source>
</evidence>
<dbReference type="AlphaFoldDB" id="A0A660SNI1"/>
<dbReference type="InterPro" id="IPR001977">
    <property type="entry name" value="Depp_CoAkinase"/>
</dbReference>
<protein>
    <recommendedName>
        <fullName evidence="5">Dephospho-CoA kinase</fullName>
    </recommendedName>
</protein>
<organism evidence="3 4">
    <name type="scientific">candidate division TA06 bacterium</name>
    <dbReference type="NCBI Taxonomy" id="2250710"/>
    <lineage>
        <taxon>Bacteria</taxon>
        <taxon>Bacteria division TA06</taxon>
    </lineage>
</organism>